<dbReference type="AlphaFoldDB" id="A0A0E0BGX2"/>
<evidence type="ECO:0008006" key="5">
    <source>
        <dbReference type="Google" id="ProtNLM"/>
    </source>
</evidence>
<evidence type="ECO:0000313" key="4">
    <source>
        <dbReference type="Proteomes" id="UP000026961"/>
    </source>
</evidence>
<evidence type="ECO:0000256" key="2">
    <source>
        <dbReference type="SAM" id="SignalP"/>
    </source>
</evidence>
<proteinExistence type="predicted"/>
<feature type="compositionally biased region" description="Low complexity" evidence="1">
    <location>
        <begin position="241"/>
        <end position="251"/>
    </location>
</feature>
<evidence type="ECO:0000313" key="3">
    <source>
        <dbReference type="EnsemblPlants" id="OGLUM11G07040.1"/>
    </source>
</evidence>
<dbReference type="HOGENOM" id="CLU_886757_0_0_1"/>
<feature type="signal peptide" evidence="2">
    <location>
        <begin position="1"/>
        <end position="17"/>
    </location>
</feature>
<protein>
    <recommendedName>
        <fullName evidence="5">Pectinesterase inhibitor domain-containing protein</fullName>
    </recommendedName>
</protein>
<dbReference type="eggNOG" id="ENOG502R5MB">
    <property type="taxonomic scope" value="Eukaryota"/>
</dbReference>
<feature type="compositionally biased region" description="Basic and acidic residues" evidence="1">
    <location>
        <begin position="42"/>
        <end position="54"/>
    </location>
</feature>
<dbReference type="EnsemblPlants" id="OGLUM11G07040.1">
    <property type="protein sequence ID" value="OGLUM11G07040.1"/>
    <property type="gene ID" value="OGLUM11G07040"/>
</dbReference>
<evidence type="ECO:0000256" key="1">
    <source>
        <dbReference type="SAM" id="MobiDB-lite"/>
    </source>
</evidence>
<feature type="region of interest" description="Disordered" evidence="1">
    <location>
        <begin position="33"/>
        <end position="63"/>
    </location>
</feature>
<keyword evidence="2" id="KW-0732">Signal</keyword>
<reference evidence="3" key="1">
    <citation type="submission" date="2015-04" db="UniProtKB">
        <authorList>
            <consortium name="EnsemblPlants"/>
        </authorList>
    </citation>
    <scope>IDENTIFICATION</scope>
</reference>
<sequence>MATLLLLLLLHAVLVAAADAGAADKEAYAAGKETSAAAGSTEGKETAAAADKETSAAAGSTAGAVPDPNIFNKEAVCPKTTDEKACQQLVKVLPAEFAETKDAKGLAKLCISSVGFSAEQFTKDAIAAVQECKKPDKCLDSCVQASTAVTDALKPSGAGVNTVKVPEDEWLLAIHASFSQLLRGPAGGVSRPPLCKTCCDDGSCKDAKKLNVVSVFSRMWDFLDFTDAVLDDLYPLTKTTGTKATTTAGSTADKETSPAAESTADKETSAVAGSTADKNTYPAAGSAAEKETSSAAGSAPVVDTAPAALPTTYV</sequence>
<dbReference type="Gramene" id="OGLUM11G07040.1">
    <property type="protein sequence ID" value="OGLUM11G07040.1"/>
    <property type="gene ID" value="OGLUM11G07040"/>
</dbReference>
<feature type="chain" id="PRO_5002354695" description="Pectinesterase inhibitor domain-containing protein" evidence="2">
    <location>
        <begin position="18"/>
        <end position="314"/>
    </location>
</feature>
<keyword evidence="4" id="KW-1185">Reference proteome</keyword>
<feature type="region of interest" description="Disordered" evidence="1">
    <location>
        <begin position="241"/>
        <end position="302"/>
    </location>
</feature>
<reference evidence="3" key="2">
    <citation type="submission" date="2018-05" db="EMBL/GenBank/DDBJ databases">
        <title>OgluRS3 (Oryza glumaepatula Reference Sequence Version 3).</title>
        <authorList>
            <person name="Zhang J."/>
            <person name="Kudrna D."/>
            <person name="Lee S."/>
            <person name="Talag J."/>
            <person name="Welchert J."/>
            <person name="Wing R.A."/>
        </authorList>
    </citation>
    <scope>NUCLEOTIDE SEQUENCE [LARGE SCALE GENOMIC DNA]</scope>
</reference>
<name>A0A0E0BGX2_9ORYZ</name>
<organism evidence="3">
    <name type="scientific">Oryza glumipatula</name>
    <dbReference type="NCBI Taxonomy" id="40148"/>
    <lineage>
        <taxon>Eukaryota</taxon>
        <taxon>Viridiplantae</taxon>
        <taxon>Streptophyta</taxon>
        <taxon>Embryophyta</taxon>
        <taxon>Tracheophyta</taxon>
        <taxon>Spermatophyta</taxon>
        <taxon>Magnoliopsida</taxon>
        <taxon>Liliopsida</taxon>
        <taxon>Poales</taxon>
        <taxon>Poaceae</taxon>
        <taxon>BOP clade</taxon>
        <taxon>Oryzoideae</taxon>
        <taxon>Oryzeae</taxon>
        <taxon>Oryzinae</taxon>
        <taxon>Oryza</taxon>
    </lineage>
</organism>
<accession>A0A0E0BGX2</accession>
<dbReference type="Proteomes" id="UP000026961">
    <property type="component" value="Chromosome 11"/>
</dbReference>